<evidence type="ECO:0000313" key="2">
    <source>
        <dbReference type="EMBL" id="TWU60011.1"/>
    </source>
</evidence>
<reference evidence="2 3" key="1">
    <citation type="submission" date="2019-02" db="EMBL/GenBank/DDBJ databases">
        <title>Deep-cultivation of Planctomycetes and their phenomic and genomic characterization uncovers novel biology.</title>
        <authorList>
            <person name="Wiegand S."/>
            <person name="Jogler M."/>
            <person name="Boedeker C."/>
            <person name="Pinto D."/>
            <person name="Vollmers J."/>
            <person name="Rivas-Marin E."/>
            <person name="Kohn T."/>
            <person name="Peeters S.H."/>
            <person name="Heuer A."/>
            <person name="Rast P."/>
            <person name="Oberbeckmann S."/>
            <person name="Bunk B."/>
            <person name="Jeske O."/>
            <person name="Meyerdierks A."/>
            <person name="Storesund J.E."/>
            <person name="Kallscheuer N."/>
            <person name="Luecker S."/>
            <person name="Lage O.M."/>
            <person name="Pohl T."/>
            <person name="Merkel B.J."/>
            <person name="Hornburger P."/>
            <person name="Mueller R.-W."/>
            <person name="Bruemmer F."/>
            <person name="Labrenz M."/>
            <person name="Spormann A.M."/>
            <person name="Op Den Camp H."/>
            <person name="Overmann J."/>
            <person name="Amann R."/>
            <person name="Jetten M.S.M."/>
            <person name="Mascher T."/>
            <person name="Medema M.H."/>
            <person name="Devos D.P."/>
            <person name="Kaster A.-K."/>
            <person name="Ovreas L."/>
            <person name="Rohde M."/>
            <person name="Galperin M.Y."/>
            <person name="Jogler C."/>
        </authorList>
    </citation>
    <scope>NUCLEOTIDE SEQUENCE [LARGE SCALE GENOMIC DNA]</scope>
    <source>
        <strain evidence="2 3">Poly51</strain>
    </source>
</reference>
<dbReference type="Gene3D" id="3.75.10.10">
    <property type="entry name" value="L-arginine/glycine Amidinotransferase, Chain A"/>
    <property type="match status" value="1"/>
</dbReference>
<dbReference type="EC" id="3.5.3.12" evidence="2"/>
<dbReference type="PANTHER" id="PTHR31377">
    <property type="entry name" value="AGMATINE DEIMINASE-RELATED"/>
    <property type="match status" value="1"/>
</dbReference>
<proteinExistence type="predicted"/>
<accession>A0A5C6FET0</accession>
<keyword evidence="1 2" id="KW-0378">Hydrolase</keyword>
<dbReference type="AlphaFoldDB" id="A0A5C6FET0"/>
<dbReference type="PANTHER" id="PTHR31377:SF0">
    <property type="entry name" value="AGMATINE DEIMINASE-RELATED"/>
    <property type="match status" value="1"/>
</dbReference>
<gene>
    <name evidence="2" type="primary">aguA_1</name>
    <name evidence="2" type="ORF">Poly51_02840</name>
</gene>
<dbReference type="Proteomes" id="UP000318288">
    <property type="component" value="Unassembled WGS sequence"/>
</dbReference>
<dbReference type="RefSeq" id="WP_222435764.1">
    <property type="nucleotide sequence ID" value="NZ_SJPW01000001.1"/>
</dbReference>
<dbReference type="GO" id="GO:0009446">
    <property type="term" value="P:putrescine biosynthetic process"/>
    <property type="evidence" value="ECO:0007669"/>
    <property type="project" value="InterPro"/>
</dbReference>
<sequence length="352" mass="37980">MTDAMPDYSQSGVNLIEDSTPKADGFYFPAEWHPHDKTIMVLPSPQNWSGYGISMDKVRIQWADVANALAAFEDVLMVIRPEDRKAAKNIFSSEIELIEMPINDGWSRDIGPSFVIDGKGNRRVAGFTFNGWGAKFPPFDDDAMLKARLSKHFGADMYAIDFVTEGGALAVDGEGTCIATLSSLLNKNRNPGLDQATVEKILNDSLGTEKVIWLAKGVEPDPVTDGHVDGIAAFAAPGTVLVHTTDNRSDPSFKSSQDALRRLSEATDAKGRKLEVIEVPLDGVVSNLNFYIGNGVVLVPITEDPDQDERPMGVLEDVFGDRYEVIGVNAEVLGKGGGGVHCVTQQVPTAGA</sequence>
<dbReference type="GO" id="GO:0004668">
    <property type="term" value="F:protein-arginine deiminase activity"/>
    <property type="evidence" value="ECO:0007669"/>
    <property type="project" value="InterPro"/>
</dbReference>
<protein>
    <submittedName>
        <fullName evidence="2">Agmatine deiminase</fullName>
        <ecNumber evidence="2">3.5.3.12</ecNumber>
    </submittedName>
</protein>
<dbReference type="InterPro" id="IPR007466">
    <property type="entry name" value="Peptidyl-Arg-deiminase_porph"/>
</dbReference>
<dbReference type="GO" id="GO:0047632">
    <property type="term" value="F:agmatine deiminase activity"/>
    <property type="evidence" value="ECO:0007669"/>
    <property type="project" value="UniProtKB-EC"/>
</dbReference>
<keyword evidence="3" id="KW-1185">Reference proteome</keyword>
<dbReference type="SUPFAM" id="SSF55909">
    <property type="entry name" value="Pentein"/>
    <property type="match status" value="1"/>
</dbReference>
<comment type="caution">
    <text evidence="2">The sequence shown here is derived from an EMBL/GenBank/DDBJ whole genome shotgun (WGS) entry which is preliminary data.</text>
</comment>
<evidence type="ECO:0000313" key="3">
    <source>
        <dbReference type="Proteomes" id="UP000318288"/>
    </source>
</evidence>
<organism evidence="2 3">
    <name type="scientific">Rubripirellula tenax</name>
    <dbReference type="NCBI Taxonomy" id="2528015"/>
    <lineage>
        <taxon>Bacteria</taxon>
        <taxon>Pseudomonadati</taxon>
        <taxon>Planctomycetota</taxon>
        <taxon>Planctomycetia</taxon>
        <taxon>Pirellulales</taxon>
        <taxon>Pirellulaceae</taxon>
        <taxon>Rubripirellula</taxon>
    </lineage>
</organism>
<evidence type="ECO:0000256" key="1">
    <source>
        <dbReference type="ARBA" id="ARBA00022801"/>
    </source>
</evidence>
<dbReference type="EMBL" id="SJPW01000001">
    <property type="protein sequence ID" value="TWU60011.1"/>
    <property type="molecule type" value="Genomic_DNA"/>
</dbReference>
<dbReference type="Pfam" id="PF04371">
    <property type="entry name" value="PAD_porph"/>
    <property type="match status" value="1"/>
</dbReference>
<name>A0A5C6FET0_9BACT</name>